<dbReference type="EMBL" id="RKHR01000005">
    <property type="protein sequence ID" value="ROS00253.1"/>
    <property type="molecule type" value="Genomic_DNA"/>
</dbReference>
<gene>
    <name evidence="6" type="ORF">EDC56_2891</name>
</gene>
<evidence type="ECO:0000256" key="1">
    <source>
        <dbReference type="ARBA" id="ARBA00022448"/>
    </source>
</evidence>
<evidence type="ECO:0000256" key="3">
    <source>
        <dbReference type="ARBA" id="ARBA00022723"/>
    </source>
</evidence>
<evidence type="ECO:0000313" key="6">
    <source>
        <dbReference type="EMBL" id="ROS00253.1"/>
    </source>
</evidence>
<evidence type="ECO:0000256" key="2">
    <source>
        <dbReference type="ARBA" id="ARBA00022617"/>
    </source>
</evidence>
<dbReference type="RefSeq" id="WP_123713226.1">
    <property type="nucleotide sequence ID" value="NZ_RKHR01000005.1"/>
</dbReference>
<protein>
    <submittedName>
        <fullName evidence="6">Hemoglobin</fullName>
    </submittedName>
</protein>
<keyword evidence="2" id="KW-0349">Heme</keyword>
<proteinExistence type="inferred from homology"/>
<name>A0A3N2DKC4_9GAMM</name>
<evidence type="ECO:0000256" key="4">
    <source>
        <dbReference type="ARBA" id="ARBA00023004"/>
    </source>
</evidence>
<accession>A0A3N2DKC4</accession>
<evidence type="ECO:0000313" key="7">
    <source>
        <dbReference type="Proteomes" id="UP000275394"/>
    </source>
</evidence>
<sequence>MKSITLFDAVGGESKFIELCEHFYNKVLADPLLAQLFDRPEEDHAGRLAAWFTEVFGGPARHTETRGGFSTMVRSHYGLKITAPQREAWLEYMKQSTTELNWSQQTSDALIGYLNQHSKFSVRDSHAYPKDQPTGKTS</sequence>
<keyword evidence="7" id="KW-1185">Reference proteome</keyword>
<dbReference type="Gene3D" id="1.10.490.10">
    <property type="entry name" value="Globins"/>
    <property type="match status" value="1"/>
</dbReference>
<dbReference type="OrthoDB" id="25954at2"/>
<dbReference type="GO" id="GO:0020037">
    <property type="term" value="F:heme binding"/>
    <property type="evidence" value="ECO:0007669"/>
    <property type="project" value="InterPro"/>
</dbReference>
<dbReference type="InterPro" id="IPR009050">
    <property type="entry name" value="Globin-like_sf"/>
</dbReference>
<keyword evidence="3" id="KW-0479">Metal-binding</keyword>
<keyword evidence="4" id="KW-0408">Iron</keyword>
<dbReference type="GO" id="GO:0005344">
    <property type="term" value="F:oxygen carrier activity"/>
    <property type="evidence" value="ECO:0007669"/>
    <property type="project" value="InterPro"/>
</dbReference>
<evidence type="ECO:0000256" key="5">
    <source>
        <dbReference type="ARBA" id="ARBA00034496"/>
    </source>
</evidence>
<comment type="similarity">
    <text evidence="5">Belongs to the truncated hemoglobin family. Group II subfamily.</text>
</comment>
<reference evidence="6 7" key="1">
    <citation type="submission" date="2018-11" db="EMBL/GenBank/DDBJ databases">
        <title>Genomic Encyclopedia of Type Strains, Phase IV (KMG-IV): sequencing the most valuable type-strain genomes for metagenomic binning, comparative biology and taxonomic classification.</title>
        <authorList>
            <person name="Goeker M."/>
        </authorList>
    </citation>
    <scope>NUCLEOTIDE SEQUENCE [LARGE SCALE GENOMIC DNA]</scope>
    <source>
        <strain evidence="6 7">DSM 100316</strain>
    </source>
</reference>
<dbReference type="InterPro" id="IPR044203">
    <property type="entry name" value="GlbO/GLB3-like"/>
</dbReference>
<dbReference type="GO" id="GO:0046872">
    <property type="term" value="F:metal ion binding"/>
    <property type="evidence" value="ECO:0007669"/>
    <property type="project" value="UniProtKB-KW"/>
</dbReference>
<dbReference type="SUPFAM" id="SSF46458">
    <property type="entry name" value="Globin-like"/>
    <property type="match status" value="1"/>
</dbReference>
<dbReference type="Pfam" id="PF01152">
    <property type="entry name" value="Bac_globin"/>
    <property type="match status" value="1"/>
</dbReference>
<comment type="caution">
    <text evidence="6">The sequence shown here is derived from an EMBL/GenBank/DDBJ whole genome shotgun (WGS) entry which is preliminary data.</text>
</comment>
<dbReference type="PANTHER" id="PTHR47366">
    <property type="entry name" value="TWO-ON-TWO HEMOGLOBIN-3"/>
    <property type="match status" value="1"/>
</dbReference>
<organism evidence="6 7">
    <name type="scientific">Sinobacterium caligoides</name>
    <dbReference type="NCBI Taxonomy" id="933926"/>
    <lineage>
        <taxon>Bacteria</taxon>
        <taxon>Pseudomonadati</taxon>
        <taxon>Pseudomonadota</taxon>
        <taxon>Gammaproteobacteria</taxon>
        <taxon>Cellvibrionales</taxon>
        <taxon>Spongiibacteraceae</taxon>
        <taxon>Sinobacterium</taxon>
    </lineage>
</organism>
<keyword evidence="1" id="KW-0813">Transport</keyword>
<dbReference type="InterPro" id="IPR001486">
    <property type="entry name" value="Hemoglobin_trunc"/>
</dbReference>
<dbReference type="Proteomes" id="UP000275394">
    <property type="component" value="Unassembled WGS sequence"/>
</dbReference>
<dbReference type="AlphaFoldDB" id="A0A3N2DKC4"/>
<dbReference type="GO" id="GO:0019825">
    <property type="term" value="F:oxygen binding"/>
    <property type="evidence" value="ECO:0007669"/>
    <property type="project" value="InterPro"/>
</dbReference>
<dbReference type="InterPro" id="IPR012292">
    <property type="entry name" value="Globin/Proto"/>
</dbReference>